<comment type="caution">
    <text evidence="2">The sequence shown here is derived from an EMBL/GenBank/DDBJ whole genome shotgun (WGS) entry which is preliminary data.</text>
</comment>
<dbReference type="EMBL" id="VYYT01000228">
    <property type="protein sequence ID" value="KAK2754469.1"/>
    <property type="molecule type" value="Genomic_DNA"/>
</dbReference>
<evidence type="ECO:0000313" key="2">
    <source>
        <dbReference type="EMBL" id="KAK2754469.1"/>
    </source>
</evidence>
<dbReference type="Proteomes" id="UP001281614">
    <property type="component" value="Unassembled WGS sequence"/>
</dbReference>
<organism evidence="2 3">
    <name type="scientific">Colletotrichum kahawae</name>
    <name type="common">Coffee berry disease fungus</name>
    <dbReference type="NCBI Taxonomy" id="34407"/>
    <lineage>
        <taxon>Eukaryota</taxon>
        <taxon>Fungi</taxon>
        <taxon>Dikarya</taxon>
        <taxon>Ascomycota</taxon>
        <taxon>Pezizomycotina</taxon>
        <taxon>Sordariomycetes</taxon>
        <taxon>Hypocreomycetidae</taxon>
        <taxon>Glomerellales</taxon>
        <taxon>Glomerellaceae</taxon>
        <taxon>Colletotrichum</taxon>
        <taxon>Colletotrichum gloeosporioides species complex</taxon>
    </lineage>
</organism>
<sequence length="202" mass="22184">MTGDGPSHGAPLLVERYRAAAAAAHWLSPLTGSLQGFESPSGTMPNGTPKTTAESNWRSQTLRGTFKEDNFALIPLSSTNEHKNSHSKNEETSDQNTQQPMEVDGRLLQRITDAFCEEALEPSSGMLLNEEGPWSAQPHNIVLYLRNSLLLGSERWGTRLTADCGLWLNGMWSKQAYAVVAEGLSSFTSQPRSRPQLSTPRQ</sequence>
<feature type="compositionally biased region" description="Basic and acidic residues" evidence="1">
    <location>
        <begin position="80"/>
        <end position="91"/>
    </location>
</feature>
<feature type="region of interest" description="Disordered" evidence="1">
    <location>
        <begin position="37"/>
        <end position="59"/>
    </location>
</feature>
<name>A0AAE0D3N4_COLKA</name>
<evidence type="ECO:0000256" key="1">
    <source>
        <dbReference type="SAM" id="MobiDB-lite"/>
    </source>
</evidence>
<evidence type="ECO:0000313" key="3">
    <source>
        <dbReference type="Proteomes" id="UP001281614"/>
    </source>
</evidence>
<gene>
    <name evidence="2" type="ORF">CKAH01_17412</name>
</gene>
<dbReference type="AlphaFoldDB" id="A0AAE0D3N4"/>
<proteinExistence type="predicted"/>
<protein>
    <submittedName>
        <fullName evidence="2">Uncharacterized protein</fullName>
    </submittedName>
</protein>
<keyword evidence="3" id="KW-1185">Reference proteome</keyword>
<accession>A0AAE0D3N4</accession>
<feature type="region of interest" description="Disordered" evidence="1">
    <location>
        <begin position="77"/>
        <end position="100"/>
    </location>
</feature>
<reference evidence="2" key="1">
    <citation type="submission" date="2023-02" db="EMBL/GenBank/DDBJ databases">
        <title>Colletotrichum kahawae CIFC_Que2 genome sequencing and assembly.</title>
        <authorList>
            <person name="Baroncelli R."/>
        </authorList>
    </citation>
    <scope>NUCLEOTIDE SEQUENCE</scope>
    <source>
        <strain evidence="2">CIFC_Que2</strain>
    </source>
</reference>